<dbReference type="InterPro" id="IPR050902">
    <property type="entry name" value="ABC_Transporter_SBP"/>
</dbReference>
<dbReference type="PROSITE" id="PS50983">
    <property type="entry name" value="FE_B12_PBP"/>
    <property type="match status" value="1"/>
</dbReference>
<organism evidence="2 3">
    <name type="scientific">Actomonas aquatica</name>
    <dbReference type="NCBI Taxonomy" id="2866162"/>
    <lineage>
        <taxon>Bacteria</taxon>
        <taxon>Pseudomonadati</taxon>
        <taxon>Verrucomicrobiota</taxon>
        <taxon>Opitutia</taxon>
        <taxon>Opitutales</taxon>
        <taxon>Opitutaceae</taxon>
        <taxon>Actomonas</taxon>
    </lineage>
</organism>
<reference evidence="2 3" key="2">
    <citation type="submission" date="2023-12" db="EMBL/GenBank/DDBJ databases">
        <title>Description of an unclassified Opitutus bacterium of Verrucomicrobiota.</title>
        <authorList>
            <person name="Zhang D.-F."/>
        </authorList>
    </citation>
    <scope>NUCLEOTIDE SEQUENCE [LARGE SCALE GENOMIC DNA]</scope>
    <source>
        <strain evidence="2 3">WL0086</strain>
    </source>
</reference>
<reference evidence="2 3" key="1">
    <citation type="submission" date="2021-08" db="EMBL/GenBank/DDBJ databases">
        <authorList>
            <person name="Zhang D."/>
            <person name="Zhang A."/>
            <person name="Wang L."/>
        </authorList>
    </citation>
    <scope>NUCLEOTIDE SEQUENCE [LARGE SCALE GENOMIC DNA]</scope>
    <source>
        <strain evidence="2 3">WL0086</strain>
    </source>
</reference>
<evidence type="ECO:0000313" key="2">
    <source>
        <dbReference type="EMBL" id="WRQ89730.1"/>
    </source>
</evidence>
<dbReference type="Pfam" id="PF01497">
    <property type="entry name" value="Peripla_BP_2"/>
    <property type="match status" value="1"/>
</dbReference>
<dbReference type="Gene3D" id="3.40.50.1980">
    <property type="entry name" value="Nitrogenase molybdenum iron protein domain"/>
    <property type="match status" value="2"/>
</dbReference>
<dbReference type="RefSeq" id="WP_221032189.1">
    <property type="nucleotide sequence ID" value="NZ_CP139781.1"/>
</dbReference>
<name>A0ABZ1CHI6_9BACT</name>
<gene>
    <name evidence="2" type="ORF">K1X11_009950</name>
</gene>
<dbReference type="InterPro" id="IPR002491">
    <property type="entry name" value="ABC_transptr_periplasmic_BD"/>
</dbReference>
<dbReference type="PANTHER" id="PTHR30535">
    <property type="entry name" value="VITAMIN B12-BINDING PROTEIN"/>
    <property type="match status" value="1"/>
</dbReference>
<evidence type="ECO:0000259" key="1">
    <source>
        <dbReference type="PROSITE" id="PS50983"/>
    </source>
</evidence>
<dbReference type="EMBL" id="CP139781">
    <property type="protein sequence ID" value="WRQ89730.1"/>
    <property type="molecule type" value="Genomic_DNA"/>
</dbReference>
<sequence length="293" mass="31388">MEMFRLLHLGFRLLAGGVGLFAGGLGVARAEAVRIVSQTVGTDEIVLALAEPEQIAALSHLAYEPVYSAVAEEAKAYPKIERGDAETILKYRPTLVIGADYSRVELLEQIERAGVKVIKIEHYGTLTDAYHNLRMIAAAIGPEAEAKAERIIADGEARVAALEARLANVEPVKVIAPSTYGVIGGAGTTFQDLCDHAGAENLATTLGGLEGHAPPPVESMLTWPIEKVVLAADSVDDALAPYAKLPPYAFMASIREKRVALIAPYMLSSVSHHRIKAYEALARELHPEVFSDG</sequence>
<evidence type="ECO:0000313" key="3">
    <source>
        <dbReference type="Proteomes" id="UP000738431"/>
    </source>
</evidence>
<proteinExistence type="predicted"/>
<protein>
    <submittedName>
        <fullName evidence="2">ABC transporter substrate-binding protein</fullName>
    </submittedName>
</protein>
<feature type="domain" description="Fe/B12 periplasmic-binding" evidence="1">
    <location>
        <begin position="34"/>
        <end position="289"/>
    </location>
</feature>
<accession>A0ABZ1CHI6</accession>
<dbReference type="Proteomes" id="UP000738431">
    <property type="component" value="Chromosome"/>
</dbReference>
<dbReference type="PANTHER" id="PTHR30535:SF34">
    <property type="entry name" value="MOLYBDATE-BINDING PROTEIN MOLA"/>
    <property type="match status" value="1"/>
</dbReference>
<dbReference type="SUPFAM" id="SSF53807">
    <property type="entry name" value="Helical backbone' metal receptor"/>
    <property type="match status" value="1"/>
</dbReference>
<keyword evidence="3" id="KW-1185">Reference proteome</keyword>